<dbReference type="STRING" id="1209926.A0A1G4AXK7"/>
<keyword evidence="2" id="KW-1185">Reference proteome</keyword>
<dbReference type="Proteomes" id="UP000176998">
    <property type="component" value="Unassembled WGS sequence"/>
</dbReference>
<sequence>MPDSDIRDLGIGRAEQDNFLIGAWPLRDAGRDAAHGKGLSGVYCLVVITRPINTRLSIQDRKGRAREAEELISKFMSLVWHDALAPELINEFARHVTSLRFADLVTMETMNSTLWSRPEHRLYDHIVFNAQGDPRLANEEAAETSYGHVTSHPQNMGETIQEKACEVEHHPDGTKSCFLPQPPKYIRILYDPLDGEGHPLKSFQTIQVRDVRPEEDPIDGGGDRTLHSYILLLAVRRRAQEAEPDCIRTFSMDGMPIEPRVQAPYTNTDWHVGEPGH</sequence>
<gene>
    <name evidence="1" type="ORF">CORC01_10908</name>
</gene>
<dbReference type="AlphaFoldDB" id="A0A1G4AXK7"/>
<organism evidence="1 2">
    <name type="scientific">Colletotrichum orchidophilum</name>
    <dbReference type="NCBI Taxonomy" id="1209926"/>
    <lineage>
        <taxon>Eukaryota</taxon>
        <taxon>Fungi</taxon>
        <taxon>Dikarya</taxon>
        <taxon>Ascomycota</taxon>
        <taxon>Pezizomycotina</taxon>
        <taxon>Sordariomycetes</taxon>
        <taxon>Hypocreomycetidae</taxon>
        <taxon>Glomerellales</taxon>
        <taxon>Glomerellaceae</taxon>
        <taxon>Colletotrichum</taxon>
    </lineage>
</organism>
<evidence type="ECO:0000313" key="2">
    <source>
        <dbReference type="Proteomes" id="UP000176998"/>
    </source>
</evidence>
<accession>A0A1G4AXK7</accession>
<protein>
    <submittedName>
        <fullName evidence="1">Uncharacterized protein</fullName>
    </submittedName>
</protein>
<comment type="caution">
    <text evidence="1">The sequence shown here is derived from an EMBL/GenBank/DDBJ whole genome shotgun (WGS) entry which is preliminary data.</text>
</comment>
<dbReference type="GeneID" id="34564045"/>
<proteinExistence type="predicted"/>
<name>A0A1G4AXK7_9PEZI</name>
<dbReference type="OrthoDB" id="4773508at2759"/>
<dbReference type="EMBL" id="MJBS01000112">
    <property type="protein sequence ID" value="OHE93782.1"/>
    <property type="molecule type" value="Genomic_DNA"/>
</dbReference>
<evidence type="ECO:0000313" key="1">
    <source>
        <dbReference type="EMBL" id="OHE93782.1"/>
    </source>
</evidence>
<reference evidence="1 2" key="1">
    <citation type="submission" date="2016-09" db="EMBL/GenBank/DDBJ databases">
        <authorList>
            <person name="Capua I."/>
            <person name="De Benedictis P."/>
            <person name="Joannis T."/>
            <person name="Lombin L.H."/>
            <person name="Cattoli G."/>
        </authorList>
    </citation>
    <scope>NUCLEOTIDE SEQUENCE [LARGE SCALE GENOMIC DNA]</scope>
    <source>
        <strain evidence="1 2">IMI 309357</strain>
    </source>
</reference>
<dbReference type="RefSeq" id="XP_022470946.1">
    <property type="nucleotide sequence ID" value="XM_022622535.1"/>
</dbReference>